<feature type="non-terminal residue" evidence="1">
    <location>
        <position position="137"/>
    </location>
</feature>
<proteinExistence type="predicted"/>
<organism evidence="1">
    <name type="scientific">Tanacetum cinerariifolium</name>
    <name type="common">Dalmatian daisy</name>
    <name type="synonym">Chrysanthemum cinerariifolium</name>
    <dbReference type="NCBI Taxonomy" id="118510"/>
    <lineage>
        <taxon>Eukaryota</taxon>
        <taxon>Viridiplantae</taxon>
        <taxon>Streptophyta</taxon>
        <taxon>Embryophyta</taxon>
        <taxon>Tracheophyta</taxon>
        <taxon>Spermatophyta</taxon>
        <taxon>Magnoliopsida</taxon>
        <taxon>eudicotyledons</taxon>
        <taxon>Gunneridae</taxon>
        <taxon>Pentapetalae</taxon>
        <taxon>asterids</taxon>
        <taxon>campanulids</taxon>
        <taxon>Asterales</taxon>
        <taxon>Asteraceae</taxon>
        <taxon>Asteroideae</taxon>
        <taxon>Anthemideae</taxon>
        <taxon>Anthemidinae</taxon>
        <taxon>Tanacetum</taxon>
    </lineage>
</organism>
<gene>
    <name evidence="1" type="ORF">Tci_918243</name>
</gene>
<protein>
    <submittedName>
        <fullName evidence="1">Uncharacterized protein</fullName>
    </submittedName>
</protein>
<sequence length="137" mass="14328">STEIALVDESQGRMHDADMFGVDDLKGNKVIVDVIEKIIIEEVSTADPVTTAGEVVTAANAEDSTAPTTATTANVDDELTLAKTLIAIKAAKPTVISTATTTITIVITTLRAKGIVFHKQVQAHIPTISSSKDKGKA</sequence>
<accession>A0A699WP63</accession>
<name>A0A699WP63_TANCI</name>
<dbReference type="EMBL" id="BKCJ011669945">
    <property type="protein sequence ID" value="GFD46274.1"/>
    <property type="molecule type" value="Genomic_DNA"/>
</dbReference>
<reference evidence="1" key="1">
    <citation type="journal article" date="2019" name="Sci. Rep.">
        <title>Draft genome of Tanacetum cinerariifolium, the natural source of mosquito coil.</title>
        <authorList>
            <person name="Yamashiro T."/>
            <person name="Shiraishi A."/>
            <person name="Satake H."/>
            <person name="Nakayama K."/>
        </authorList>
    </citation>
    <scope>NUCLEOTIDE SEQUENCE</scope>
</reference>
<evidence type="ECO:0000313" key="1">
    <source>
        <dbReference type="EMBL" id="GFD46274.1"/>
    </source>
</evidence>
<comment type="caution">
    <text evidence="1">The sequence shown here is derived from an EMBL/GenBank/DDBJ whole genome shotgun (WGS) entry which is preliminary data.</text>
</comment>
<dbReference type="AlphaFoldDB" id="A0A699WP63"/>
<feature type="non-terminal residue" evidence="1">
    <location>
        <position position="1"/>
    </location>
</feature>